<proteinExistence type="predicted"/>
<protein>
    <submittedName>
        <fullName evidence="1">Uncharacterized protein</fullName>
    </submittedName>
</protein>
<evidence type="ECO:0000313" key="2">
    <source>
        <dbReference type="Proteomes" id="UP001209083"/>
    </source>
</evidence>
<sequence>MQRPFPSNQLMRTVVSMADRDVLNELLDLELMSSVYVRNGAGWNLALYQQTPVPD</sequence>
<evidence type="ECO:0000313" key="1">
    <source>
        <dbReference type="EMBL" id="WGW11632.1"/>
    </source>
</evidence>
<dbReference type="RefSeq" id="WP_349638422.1">
    <property type="nucleotide sequence ID" value="NZ_CP090958.1"/>
</dbReference>
<reference evidence="1 2" key="1">
    <citation type="submission" date="2023-05" db="EMBL/GenBank/DDBJ databases">
        <title>Lithophilousrod everest ZFBP1038 complete genpme.</title>
        <authorList>
            <person name="Tian M."/>
        </authorList>
    </citation>
    <scope>NUCLEOTIDE SEQUENCE [LARGE SCALE GENOMIC DNA]</scope>
    <source>
        <strain evidence="1 2">ZFBP1038</strain>
    </source>
</reference>
<gene>
    <name evidence="1" type="ORF">LWF01_16300</name>
</gene>
<dbReference type="Proteomes" id="UP001209083">
    <property type="component" value="Chromosome"/>
</dbReference>
<dbReference type="EMBL" id="CP090958">
    <property type="protein sequence ID" value="WGW11632.1"/>
    <property type="molecule type" value="Genomic_DNA"/>
</dbReference>
<name>A0ABY8QRK3_9MICO</name>
<keyword evidence="2" id="KW-1185">Reference proteome</keyword>
<accession>A0ABY8QRK3</accession>
<organism evidence="1 2">
    <name type="scientific">Saxibacter everestensis</name>
    <dbReference type="NCBI Taxonomy" id="2909229"/>
    <lineage>
        <taxon>Bacteria</taxon>
        <taxon>Bacillati</taxon>
        <taxon>Actinomycetota</taxon>
        <taxon>Actinomycetes</taxon>
        <taxon>Micrococcales</taxon>
        <taxon>Brevibacteriaceae</taxon>
        <taxon>Saxibacter</taxon>
    </lineage>
</organism>